<gene>
    <name evidence="1" type="ORF">V1517DRAFT_368335</name>
</gene>
<evidence type="ECO:0000313" key="2">
    <source>
        <dbReference type="Proteomes" id="UP001489719"/>
    </source>
</evidence>
<dbReference type="Proteomes" id="UP001489719">
    <property type="component" value="Unassembled WGS sequence"/>
</dbReference>
<evidence type="ECO:0000313" key="1">
    <source>
        <dbReference type="EMBL" id="KAK9321595.1"/>
    </source>
</evidence>
<proteinExistence type="predicted"/>
<dbReference type="EMBL" id="MU970095">
    <property type="protein sequence ID" value="KAK9321595.1"/>
    <property type="molecule type" value="Genomic_DNA"/>
</dbReference>
<protein>
    <submittedName>
        <fullName evidence="1">Uncharacterized protein</fullName>
    </submittedName>
</protein>
<comment type="caution">
    <text evidence="1">The sequence shown here is derived from an EMBL/GenBank/DDBJ whole genome shotgun (WGS) entry which is preliminary data.</text>
</comment>
<accession>A0ACC3TKT2</accession>
<reference evidence="2" key="1">
    <citation type="journal article" date="2024" name="Front. Bioeng. Biotechnol.">
        <title>Genome-scale model development and genomic sequencing of the oleaginous clade Lipomyces.</title>
        <authorList>
            <person name="Czajka J.J."/>
            <person name="Han Y."/>
            <person name="Kim J."/>
            <person name="Mondo S.J."/>
            <person name="Hofstad B.A."/>
            <person name="Robles A."/>
            <person name="Haridas S."/>
            <person name="Riley R."/>
            <person name="LaButti K."/>
            <person name="Pangilinan J."/>
            <person name="Andreopoulos W."/>
            <person name="Lipzen A."/>
            <person name="Yan J."/>
            <person name="Wang M."/>
            <person name="Ng V."/>
            <person name="Grigoriev I.V."/>
            <person name="Spatafora J.W."/>
            <person name="Magnuson J.K."/>
            <person name="Baker S.E."/>
            <person name="Pomraning K.R."/>
        </authorList>
    </citation>
    <scope>NUCLEOTIDE SEQUENCE [LARGE SCALE GENOMIC DNA]</scope>
    <source>
        <strain evidence="2">CBS 10300</strain>
    </source>
</reference>
<name>A0ACC3TKT2_9ASCO</name>
<keyword evidence="2" id="KW-1185">Reference proteome</keyword>
<sequence>MDEWASFEAAHIFPLSHEVLFANLNYARYITCFRVDMDGIDGRFQDPICRDSTDNRKATVLANTKGAGEPIFEFDFPDGSDMVGEIVSGPRGADRMEAELFSRLNSVYLVS</sequence>
<organism evidence="1 2">
    <name type="scientific">Lipomyces orientalis</name>
    <dbReference type="NCBI Taxonomy" id="1233043"/>
    <lineage>
        <taxon>Eukaryota</taxon>
        <taxon>Fungi</taxon>
        <taxon>Dikarya</taxon>
        <taxon>Ascomycota</taxon>
        <taxon>Saccharomycotina</taxon>
        <taxon>Lipomycetes</taxon>
        <taxon>Lipomycetales</taxon>
        <taxon>Lipomycetaceae</taxon>
        <taxon>Lipomyces</taxon>
    </lineage>
</organism>